<feature type="domain" description="Cyclin-like" evidence="6">
    <location>
        <begin position="412"/>
        <end position="496"/>
    </location>
</feature>
<dbReference type="Proteomes" id="UP000029964">
    <property type="component" value="Unassembled WGS sequence"/>
</dbReference>
<evidence type="ECO:0000256" key="2">
    <source>
        <dbReference type="ARBA" id="ARBA00023127"/>
    </source>
</evidence>
<dbReference type="InterPro" id="IPR048258">
    <property type="entry name" value="Cyclins_cyclin-box"/>
</dbReference>
<accession>A0A086T4K1</accession>
<reference evidence="9" key="1">
    <citation type="journal article" date="2014" name="Genome Announc.">
        <title>Genome sequence and annotation of Acremonium chrysogenum, producer of the beta-lactam antibiotic cephalosporin C.</title>
        <authorList>
            <person name="Terfehr D."/>
            <person name="Dahlmann T.A."/>
            <person name="Specht T."/>
            <person name="Zadra I."/>
            <person name="Kuernsteiner H."/>
            <person name="Kueck U."/>
        </authorList>
    </citation>
    <scope>NUCLEOTIDE SEQUENCE [LARGE SCALE GENOMIC DNA]</scope>
    <source>
        <strain evidence="9">ATCC 11550 / CBS 779.69 / DSM 880 / IAM 14645 / JCM 23072 / IMI 49137</strain>
    </source>
</reference>
<dbReference type="SMART" id="SM01332">
    <property type="entry name" value="Cyclin_C"/>
    <property type="match status" value="1"/>
</dbReference>
<dbReference type="SUPFAM" id="SSF47954">
    <property type="entry name" value="Cyclin-like"/>
    <property type="match status" value="2"/>
</dbReference>
<feature type="compositionally biased region" description="Polar residues" evidence="5">
    <location>
        <begin position="188"/>
        <end position="204"/>
    </location>
</feature>
<evidence type="ECO:0000256" key="4">
    <source>
        <dbReference type="RuleBase" id="RU000383"/>
    </source>
</evidence>
<evidence type="ECO:0000256" key="5">
    <source>
        <dbReference type="SAM" id="MobiDB-lite"/>
    </source>
</evidence>
<name>A0A086T4K1_HAPC1</name>
<dbReference type="Pfam" id="PF02984">
    <property type="entry name" value="Cyclin_C"/>
    <property type="match status" value="1"/>
</dbReference>
<dbReference type="InterPro" id="IPR013763">
    <property type="entry name" value="Cyclin-like_dom"/>
</dbReference>
<gene>
    <name evidence="8" type="ORF">ACRE_049570</name>
</gene>
<protein>
    <submittedName>
        <fullName evidence="8">G2/mitotic-specific cyclin-like protein</fullName>
    </submittedName>
</protein>
<feature type="domain" description="Cyclin-like" evidence="6">
    <location>
        <begin position="509"/>
        <end position="590"/>
    </location>
</feature>
<keyword evidence="2 4" id="KW-0195">Cyclin</keyword>
<comment type="caution">
    <text evidence="8">The sequence shown here is derived from an EMBL/GenBank/DDBJ whole genome shotgun (WGS) entry which is preliminary data.</text>
</comment>
<dbReference type="PROSITE" id="PS00292">
    <property type="entry name" value="CYCLINS"/>
    <property type="match status" value="1"/>
</dbReference>
<dbReference type="OrthoDB" id="5590282at2759"/>
<evidence type="ECO:0000259" key="7">
    <source>
        <dbReference type="SMART" id="SM01332"/>
    </source>
</evidence>
<dbReference type="SMART" id="SM00385">
    <property type="entry name" value="CYCLIN"/>
    <property type="match status" value="2"/>
</dbReference>
<evidence type="ECO:0000313" key="8">
    <source>
        <dbReference type="EMBL" id="KFH44283.1"/>
    </source>
</evidence>
<dbReference type="FunFam" id="1.10.472.10:FF:000001">
    <property type="entry name" value="G2/mitotic-specific cyclin"/>
    <property type="match status" value="1"/>
</dbReference>
<evidence type="ECO:0000259" key="6">
    <source>
        <dbReference type="SMART" id="SM00385"/>
    </source>
</evidence>
<dbReference type="Pfam" id="PF00134">
    <property type="entry name" value="Cyclin_N"/>
    <property type="match status" value="1"/>
</dbReference>
<feature type="region of interest" description="Disordered" evidence="5">
    <location>
        <begin position="1"/>
        <end position="45"/>
    </location>
</feature>
<feature type="region of interest" description="Disordered" evidence="5">
    <location>
        <begin position="59"/>
        <end position="221"/>
    </location>
</feature>
<keyword evidence="1" id="KW-0132">Cell division</keyword>
<dbReference type="PANTHER" id="PTHR10177">
    <property type="entry name" value="CYCLINS"/>
    <property type="match status" value="1"/>
</dbReference>
<dbReference type="InterPro" id="IPR039361">
    <property type="entry name" value="Cyclin"/>
</dbReference>
<feature type="domain" description="Cyclin C-terminal" evidence="7">
    <location>
        <begin position="505"/>
        <end position="620"/>
    </location>
</feature>
<dbReference type="Gene3D" id="1.10.472.10">
    <property type="entry name" value="Cyclin-like"/>
    <property type="match status" value="2"/>
</dbReference>
<evidence type="ECO:0000256" key="3">
    <source>
        <dbReference type="ARBA" id="ARBA00023306"/>
    </source>
</evidence>
<feature type="compositionally biased region" description="Polar residues" evidence="5">
    <location>
        <begin position="25"/>
        <end position="37"/>
    </location>
</feature>
<dbReference type="STRING" id="857340.A0A086T4K1"/>
<dbReference type="CDD" id="cd20512">
    <property type="entry name" value="CYCLIN_CLBs_yeast_rpt2"/>
    <property type="match status" value="1"/>
</dbReference>
<keyword evidence="9" id="KW-1185">Reference proteome</keyword>
<dbReference type="GO" id="GO:0051301">
    <property type="term" value="P:cell division"/>
    <property type="evidence" value="ECO:0007669"/>
    <property type="project" value="UniProtKB-KW"/>
</dbReference>
<comment type="similarity">
    <text evidence="4">Belongs to the cyclin family.</text>
</comment>
<evidence type="ECO:0000313" key="9">
    <source>
        <dbReference type="Proteomes" id="UP000029964"/>
    </source>
</evidence>
<dbReference type="InterPro" id="IPR036915">
    <property type="entry name" value="Cyclin-like_sf"/>
</dbReference>
<sequence length="660" mass="73871">MDTRHHRPSGSENARPALHQRHKSTGNLANMASSSATAGMRGPAKRAAFDDVTNMAKHATGARDEAKIHKAKSAWHLNTARPKTTLGKENAPSGGKEELPLSRPARKLPALASKPANLGSRSAGTEKGAEKPSNRSNTLPSGLPDSGAQSSDTTDQKSETRNYLPEGSKASAATLAAPPLQPRHHKSQPQLKQQQPTLRRTQSRQLERARAQNEVASFPERDVQHITVGAAPQQCDQPNAADDVTDARPYVPIVEEVIYEETQREQSENLPEIREEPAALAVPVNFGEDPTPAMSEPEEYWEGDEEYYDDQGYTTAHSIPSRDMTTGGVTTVLQPKVTMRVQRELEEARLEVEATRSHDDIEDELWDITVVAEYNDEIFDYLRELEAKMLPNPHYMELQTEIQWSMRAVLMEWLVQVHARFALLPETLFLTVNYVDRFLSSKVVSIGKLQLVGATAILVASKYEEINCPSLQEIVYMVDGGYSADEILKAERFMLSMLGFELGWPGPMSFLRRVSKADDYDLETRTLAKYFLELTIMDERFVASPPSFLAAGAHCLSRLILNKGHWTKHHVHYSGYTWNQLKSLVSMLLECCENPMDHHQAIYEKYAEKRFKEASLMVQAALDSGFTLPHQSRPVRIDPQRLAVEIAAEIYQSQHLAVQA</sequence>
<keyword evidence="3" id="KW-0131">Cell cycle</keyword>
<dbReference type="InterPro" id="IPR006671">
    <property type="entry name" value="Cyclin_N"/>
</dbReference>
<dbReference type="HOGENOM" id="CLU_020695_9_1_1"/>
<dbReference type="EMBL" id="JPKY01000051">
    <property type="protein sequence ID" value="KFH44283.1"/>
    <property type="molecule type" value="Genomic_DNA"/>
</dbReference>
<organism evidence="8 9">
    <name type="scientific">Hapsidospora chrysogenum (strain ATCC 11550 / CBS 779.69 / DSM 880 / IAM 14645 / JCM 23072 / IMI 49137)</name>
    <name type="common">Acremonium chrysogenum</name>
    <dbReference type="NCBI Taxonomy" id="857340"/>
    <lineage>
        <taxon>Eukaryota</taxon>
        <taxon>Fungi</taxon>
        <taxon>Dikarya</taxon>
        <taxon>Ascomycota</taxon>
        <taxon>Pezizomycotina</taxon>
        <taxon>Sordariomycetes</taxon>
        <taxon>Hypocreomycetidae</taxon>
        <taxon>Hypocreales</taxon>
        <taxon>Bionectriaceae</taxon>
        <taxon>Hapsidospora</taxon>
    </lineage>
</organism>
<dbReference type="AlphaFoldDB" id="A0A086T4K1"/>
<dbReference type="InterPro" id="IPR004367">
    <property type="entry name" value="Cyclin_C-dom"/>
</dbReference>
<evidence type="ECO:0000256" key="1">
    <source>
        <dbReference type="ARBA" id="ARBA00022618"/>
    </source>
</evidence>
<proteinExistence type="inferred from homology"/>